<sequence length="83" mass="9123">MPDGSKTLCSPSEPARHNARFHEISKWALHPFTNSHRMNRPMRPGAPEVNLTVPQGARPSETSHSAAIFPSKLGKRVGEACNH</sequence>
<dbReference type="AlphaFoldDB" id="A0A3S5B6Q2"/>
<dbReference type="EMBL" id="CAAALY010249635">
    <property type="protein sequence ID" value="VEL35348.1"/>
    <property type="molecule type" value="Genomic_DNA"/>
</dbReference>
<comment type="caution">
    <text evidence="2">The sequence shown here is derived from an EMBL/GenBank/DDBJ whole genome shotgun (WGS) entry which is preliminary data.</text>
</comment>
<proteinExistence type="predicted"/>
<keyword evidence="3" id="KW-1185">Reference proteome</keyword>
<protein>
    <submittedName>
        <fullName evidence="2">Uncharacterized protein</fullName>
    </submittedName>
</protein>
<accession>A0A3S5B6Q2</accession>
<gene>
    <name evidence="2" type="ORF">PXEA_LOCUS28788</name>
</gene>
<evidence type="ECO:0000313" key="3">
    <source>
        <dbReference type="Proteomes" id="UP000784294"/>
    </source>
</evidence>
<name>A0A3S5B6Q2_9PLAT</name>
<evidence type="ECO:0000256" key="1">
    <source>
        <dbReference type="SAM" id="MobiDB-lite"/>
    </source>
</evidence>
<organism evidence="2 3">
    <name type="scientific">Protopolystoma xenopodis</name>
    <dbReference type="NCBI Taxonomy" id="117903"/>
    <lineage>
        <taxon>Eukaryota</taxon>
        <taxon>Metazoa</taxon>
        <taxon>Spiralia</taxon>
        <taxon>Lophotrochozoa</taxon>
        <taxon>Platyhelminthes</taxon>
        <taxon>Monogenea</taxon>
        <taxon>Polyopisthocotylea</taxon>
        <taxon>Polystomatidea</taxon>
        <taxon>Polystomatidae</taxon>
        <taxon>Protopolystoma</taxon>
    </lineage>
</organism>
<evidence type="ECO:0000313" key="2">
    <source>
        <dbReference type="EMBL" id="VEL35348.1"/>
    </source>
</evidence>
<feature type="region of interest" description="Disordered" evidence="1">
    <location>
        <begin position="56"/>
        <end position="83"/>
    </location>
</feature>
<dbReference type="Proteomes" id="UP000784294">
    <property type="component" value="Unassembled WGS sequence"/>
</dbReference>
<reference evidence="2" key="1">
    <citation type="submission" date="2018-11" db="EMBL/GenBank/DDBJ databases">
        <authorList>
            <consortium name="Pathogen Informatics"/>
        </authorList>
    </citation>
    <scope>NUCLEOTIDE SEQUENCE</scope>
</reference>